<reference evidence="1 2" key="1">
    <citation type="submission" date="2019-01" db="EMBL/GenBank/DDBJ databases">
        <title>Sequencing of cultivated peanut Arachis hypogaea provides insights into genome evolution and oil improvement.</title>
        <authorList>
            <person name="Chen X."/>
        </authorList>
    </citation>
    <scope>NUCLEOTIDE SEQUENCE [LARGE SCALE GENOMIC DNA]</scope>
    <source>
        <strain evidence="2">cv. Fuhuasheng</strain>
        <tissue evidence="1">Leaves</tissue>
    </source>
</reference>
<protein>
    <submittedName>
        <fullName evidence="1">Uncharacterized protein</fullName>
    </submittedName>
</protein>
<sequence length="151" mass="17415">MWGENEKFRDHYLSIQFWTPNFNPEEAVIDRIAAWVRLLGLAIEYYEETMLSKIGNVIGRTLKVDTNIADKIRGKFARLCIKLNLAEPLIGQYSINGVKYKVEYEGLHLIYFDCRKVGHDKASCPRNKTQVAREEVTRIAETYVAGDEEGQ</sequence>
<organism evidence="1 2">
    <name type="scientific">Arachis hypogaea</name>
    <name type="common">Peanut</name>
    <dbReference type="NCBI Taxonomy" id="3818"/>
    <lineage>
        <taxon>Eukaryota</taxon>
        <taxon>Viridiplantae</taxon>
        <taxon>Streptophyta</taxon>
        <taxon>Embryophyta</taxon>
        <taxon>Tracheophyta</taxon>
        <taxon>Spermatophyta</taxon>
        <taxon>Magnoliopsida</taxon>
        <taxon>eudicotyledons</taxon>
        <taxon>Gunneridae</taxon>
        <taxon>Pentapetalae</taxon>
        <taxon>rosids</taxon>
        <taxon>fabids</taxon>
        <taxon>Fabales</taxon>
        <taxon>Fabaceae</taxon>
        <taxon>Papilionoideae</taxon>
        <taxon>50 kb inversion clade</taxon>
        <taxon>dalbergioids sensu lato</taxon>
        <taxon>Dalbergieae</taxon>
        <taxon>Pterocarpus clade</taxon>
        <taxon>Arachis</taxon>
    </lineage>
</organism>
<keyword evidence="2" id="KW-1185">Reference proteome</keyword>
<accession>A0A444WZE1</accession>
<dbReference type="EMBL" id="SDMP01000020">
    <property type="protein sequence ID" value="RYQ82827.1"/>
    <property type="molecule type" value="Genomic_DNA"/>
</dbReference>
<dbReference type="PANTHER" id="PTHR31286:SF99">
    <property type="entry name" value="DUF4283 DOMAIN-CONTAINING PROTEIN"/>
    <property type="match status" value="1"/>
</dbReference>
<dbReference type="STRING" id="3818.A0A444WZE1"/>
<comment type="caution">
    <text evidence="1">The sequence shown here is derived from an EMBL/GenBank/DDBJ whole genome shotgun (WGS) entry which is preliminary data.</text>
</comment>
<dbReference type="AlphaFoldDB" id="A0A444WZE1"/>
<gene>
    <name evidence="1" type="ORF">Ahy_B10g101393</name>
</gene>
<evidence type="ECO:0000313" key="1">
    <source>
        <dbReference type="EMBL" id="RYQ82827.1"/>
    </source>
</evidence>
<proteinExistence type="predicted"/>
<dbReference type="PANTHER" id="PTHR31286">
    <property type="entry name" value="GLYCINE-RICH CELL WALL STRUCTURAL PROTEIN 1.8-LIKE"/>
    <property type="match status" value="1"/>
</dbReference>
<dbReference type="Proteomes" id="UP000289738">
    <property type="component" value="Chromosome B10"/>
</dbReference>
<name>A0A444WZE1_ARAHY</name>
<evidence type="ECO:0000313" key="2">
    <source>
        <dbReference type="Proteomes" id="UP000289738"/>
    </source>
</evidence>
<dbReference type="InterPro" id="IPR040256">
    <property type="entry name" value="At4g02000-like"/>
</dbReference>